<evidence type="ECO:0000256" key="7">
    <source>
        <dbReference type="SAM" id="Phobius"/>
    </source>
</evidence>
<dbReference type="Proteomes" id="UP000215563">
    <property type="component" value="Unassembled WGS sequence"/>
</dbReference>
<evidence type="ECO:0000256" key="6">
    <source>
        <dbReference type="ARBA" id="ARBA00023136"/>
    </source>
</evidence>
<sequence>MTQTATATTTEVGPTAPKWHGLALSVVRVVVSFLFLCHGLQAMGFFDKPAVPVGTWPSWYAGVIELAGSVLLLAGLFTRPVAILLSGTMAYAYFVVHQPDALLPLQNKGETAALYSWVFLLFAVVGPGTYALDTLRRRRRS</sequence>
<evidence type="ECO:0000313" key="9">
    <source>
        <dbReference type="Proteomes" id="UP000215563"/>
    </source>
</evidence>
<keyword evidence="5 7" id="KW-1133">Transmembrane helix</keyword>
<keyword evidence="9" id="KW-1185">Reference proteome</keyword>
<organism evidence="8 9">
    <name type="scientific">Amycolatopsis alba DSM 44262</name>
    <dbReference type="NCBI Taxonomy" id="1125972"/>
    <lineage>
        <taxon>Bacteria</taxon>
        <taxon>Bacillati</taxon>
        <taxon>Actinomycetota</taxon>
        <taxon>Actinomycetes</taxon>
        <taxon>Pseudonocardiales</taxon>
        <taxon>Pseudonocardiaceae</taxon>
        <taxon>Amycolatopsis</taxon>
    </lineage>
</organism>
<keyword evidence="3" id="KW-1003">Cell membrane</keyword>
<evidence type="ECO:0000256" key="4">
    <source>
        <dbReference type="ARBA" id="ARBA00022692"/>
    </source>
</evidence>
<reference evidence="8 9" key="1">
    <citation type="submission" date="2017-07" db="EMBL/GenBank/DDBJ databases">
        <title>Amycolatopsis alba DSM 44262 Genome sequencing and assembly.</title>
        <authorList>
            <person name="Kaur N."/>
            <person name="Mayilraj S."/>
        </authorList>
    </citation>
    <scope>NUCLEOTIDE SEQUENCE [LARGE SCALE GENOMIC DNA]</scope>
    <source>
        <strain evidence="8 9">DSM 44262</strain>
    </source>
</reference>
<dbReference type="Pfam" id="PF07681">
    <property type="entry name" value="DoxX"/>
    <property type="match status" value="1"/>
</dbReference>
<dbReference type="RefSeq" id="WP_020631065.1">
    <property type="nucleotide sequence ID" value="NZ_KB913032.1"/>
</dbReference>
<name>A0A229RA13_AMYAL</name>
<evidence type="ECO:0000313" key="8">
    <source>
        <dbReference type="EMBL" id="OXM43291.1"/>
    </source>
</evidence>
<dbReference type="PANTHER" id="PTHR33452">
    <property type="entry name" value="OXIDOREDUCTASE CATD-RELATED"/>
    <property type="match status" value="1"/>
</dbReference>
<dbReference type="PANTHER" id="PTHR33452:SF4">
    <property type="entry name" value="BLL4328 PROTEIN"/>
    <property type="match status" value="1"/>
</dbReference>
<protein>
    <submittedName>
        <fullName evidence="8">DoxX family protein</fullName>
    </submittedName>
</protein>
<dbReference type="AlphaFoldDB" id="A0A229RA13"/>
<accession>A0A229RA13</accession>
<comment type="subcellular location">
    <subcellularLocation>
        <location evidence="1">Cell membrane</location>
        <topology evidence="1">Multi-pass membrane protein</topology>
    </subcellularLocation>
</comment>
<comment type="similarity">
    <text evidence="2">Belongs to the DoxX family.</text>
</comment>
<gene>
    <name evidence="8" type="ORF">CFP75_39110</name>
</gene>
<dbReference type="EMBL" id="NMQU01000154">
    <property type="protein sequence ID" value="OXM43291.1"/>
    <property type="molecule type" value="Genomic_DNA"/>
</dbReference>
<feature type="transmembrane region" description="Helical" evidence="7">
    <location>
        <begin position="114"/>
        <end position="132"/>
    </location>
</feature>
<comment type="caution">
    <text evidence="8">The sequence shown here is derived from an EMBL/GenBank/DDBJ whole genome shotgun (WGS) entry which is preliminary data.</text>
</comment>
<dbReference type="OrthoDB" id="9808524at2"/>
<evidence type="ECO:0000256" key="1">
    <source>
        <dbReference type="ARBA" id="ARBA00004651"/>
    </source>
</evidence>
<dbReference type="GO" id="GO:0005886">
    <property type="term" value="C:plasma membrane"/>
    <property type="evidence" value="ECO:0007669"/>
    <property type="project" value="UniProtKB-SubCell"/>
</dbReference>
<evidence type="ECO:0000256" key="5">
    <source>
        <dbReference type="ARBA" id="ARBA00022989"/>
    </source>
</evidence>
<feature type="transmembrane region" description="Helical" evidence="7">
    <location>
        <begin position="66"/>
        <end position="94"/>
    </location>
</feature>
<keyword evidence="4 7" id="KW-0812">Transmembrane</keyword>
<feature type="transmembrane region" description="Helical" evidence="7">
    <location>
        <begin position="22"/>
        <end position="46"/>
    </location>
</feature>
<dbReference type="InterPro" id="IPR051907">
    <property type="entry name" value="DoxX-like_oxidoreductase"/>
</dbReference>
<dbReference type="InterPro" id="IPR032808">
    <property type="entry name" value="DoxX"/>
</dbReference>
<proteinExistence type="inferred from homology"/>
<keyword evidence="6 7" id="KW-0472">Membrane</keyword>
<evidence type="ECO:0000256" key="3">
    <source>
        <dbReference type="ARBA" id="ARBA00022475"/>
    </source>
</evidence>
<evidence type="ECO:0000256" key="2">
    <source>
        <dbReference type="ARBA" id="ARBA00006679"/>
    </source>
</evidence>